<organism evidence="2 3">
    <name type="scientific">Metarhizobium album</name>
    <dbReference type="NCBI Taxonomy" id="2182425"/>
    <lineage>
        <taxon>Bacteria</taxon>
        <taxon>Pseudomonadati</taxon>
        <taxon>Pseudomonadota</taxon>
        <taxon>Alphaproteobacteria</taxon>
        <taxon>Hyphomicrobiales</taxon>
        <taxon>Rhizobiaceae</taxon>
        <taxon>Metarhizobium</taxon>
    </lineage>
</organism>
<evidence type="ECO:0000313" key="2">
    <source>
        <dbReference type="EMBL" id="PWE58235.1"/>
    </source>
</evidence>
<sequence length="89" mass="9474">MVIRFSGSDDASFGRQDHGHEAVGAAVSNALSAAYDIDASAITVSVVGSYVVLSGFVRSPVERQRAEDVAGEIVGENYVRSRLLYPRIS</sequence>
<proteinExistence type="predicted"/>
<dbReference type="PROSITE" id="PS50914">
    <property type="entry name" value="BON"/>
    <property type="match status" value="1"/>
</dbReference>
<dbReference type="AlphaFoldDB" id="A0A2U2DY29"/>
<reference evidence="2 3" key="1">
    <citation type="submission" date="2018-05" db="EMBL/GenBank/DDBJ databases">
        <title>The draft genome of strain NS-104.</title>
        <authorList>
            <person name="Hang P."/>
            <person name="Jiang J."/>
        </authorList>
    </citation>
    <scope>NUCLEOTIDE SEQUENCE [LARGE SCALE GENOMIC DNA]</scope>
    <source>
        <strain evidence="2 3">NS-104</strain>
    </source>
</reference>
<protein>
    <recommendedName>
        <fullName evidence="1">BON domain-containing protein</fullName>
    </recommendedName>
</protein>
<evidence type="ECO:0000259" key="1">
    <source>
        <dbReference type="PROSITE" id="PS50914"/>
    </source>
</evidence>
<dbReference type="RefSeq" id="WP_109456753.1">
    <property type="nucleotide sequence ID" value="NZ_QFBC01000001.1"/>
</dbReference>
<comment type="caution">
    <text evidence="2">The sequence shown here is derived from an EMBL/GenBank/DDBJ whole genome shotgun (WGS) entry which is preliminary data.</text>
</comment>
<dbReference type="EMBL" id="QFBC01000001">
    <property type="protein sequence ID" value="PWE58235.1"/>
    <property type="molecule type" value="Genomic_DNA"/>
</dbReference>
<dbReference type="Pfam" id="PF04972">
    <property type="entry name" value="BON"/>
    <property type="match status" value="1"/>
</dbReference>
<gene>
    <name evidence="2" type="ORF">DEM27_03400</name>
</gene>
<dbReference type="Gene3D" id="3.30.1340.30">
    <property type="match status" value="1"/>
</dbReference>
<dbReference type="InterPro" id="IPR007055">
    <property type="entry name" value="BON_dom"/>
</dbReference>
<feature type="domain" description="BON" evidence="1">
    <location>
        <begin position="19"/>
        <end position="87"/>
    </location>
</feature>
<dbReference type="Proteomes" id="UP000245252">
    <property type="component" value="Unassembled WGS sequence"/>
</dbReference>
<name>A0A2U2DY29_9HYPH</name>
<accession>A0A2U2DY29</accession>
<evidence type="ECO:0000313" key="3">
    <source>
        <dbReference type="Proteomes" id="UP000245252"/>
    </source>
</evidence>
<keyword evidence="3" id="KW-1185">Reference proteome</keyword>